<evidence type="ECO:0000256" key="1">
    <source>
        <dbReference type="SAM" id="Phobius"/>
    </source>
</evidence>
<organism evidence="2">
    <name type="scientific">Salinicola endophyticus</name>
    <dbReference type="NCBI Taxonomy" id="1949083"/>
    <lineage>
        <taxon>Bacteria</taxon>
        <taxon>Pseudomonadati</taxon>
        <taxon>Pseudomonadota</taxon>
        <taxon>Gammaproteobacteria</taxon>
        <taxon>Oceanospirillales</taxon>
        <taxon>Halomonadaceae</taxon>
        <taxon>Salinicola</taxon>
    </lineage>
</organism>
<dbReference type="AlphaFoldDB" id="A0AB74UBS4"/>
<keyword evidence="1" id="KW-0472">Membrane</keyword>
<reference evidence="2" key="1">
    <citation type="submission" date="2024-06" db="EMBL/GenBank/DDBJ databases">
        <title>Complete genome of Salinicola endophyticus HNIBRBA4755.</title>
        <authorList>
            <person name="Shin S.Y."/>
            <person name="Kang H."/>
            <person name="Song J."/>
        </authorList>
    </citation>
    <scope>NUCLEOTIDE SEQUENCE</scope>
    <source>
        <strain evidence="2">HNIBRBA4755</strain>
    </source>
</reference>
<feature type="transmembrane region" description="Helical" evidence="1">
    <location>
        <begin position="35"/>
        <end position="57"/>
    </location>
</feature>
<keyword evidence="1" id="KW-1133">Transmembrane helix</keyword>
<evidence type="ECO:0000313" key="2">
    <source>
        <dbReference type="EMBL" id="XCJ78408.1"/>
    </source>
</evidence>
<gene>
    <name evidence="2" type="ORF">ABV408_13310</name>
</gene>
<protein>
    <submittedName>
        <fullName evidence="2">Uncharacterized protein</fullName>
    </submittedName>
</protein>
<name>A0AB74UBS4_9GAMM</name>
<keyword evidence="1" id="KW-0812">Transmembrane</keyword>
<dbReference type="EMBL" id="CP159578">
    <property type="protein sequence ID" value="XCJ78408.1"/>
    <property type="molecule type" value="Genomic_DNA"/>
</dbReference>
<accession>A0AB74UBS4</accession>
<proteinExistence type="predicted"/>
<sequence>MLLGAITIIVAVIAGIAMANKHSEKPMSRGANNTVITVLVIIGAIILAGVFLLQYVIPPYGRI</sequence>
<dbReference type="RefSeq" id="WP_353979409.1">
    <property type="nucleotide sequence ID" value="NZ_CP159578.1"/>
</dbReference>